<feature type="transmembrane region" description="Helical" evidence="1">
    <location>
        <begin position="6"/>
        <end position="23"/>
    </location>
</feature>
<name>A0A1B1Z0K3_9BACL</name>
<keyword evidence="1" id="KW-0812">Transmembrane</keyword>
<keyword evidence="1" id="KW-1133">Transmembrane helix</keyword>
<reference evidence="2 3" key="1">
    <citation type="submission" date="2016-08" db="EMBL/GenBank/DDBJ databases">
        <title>Complete genome sequence of Fictibacillus arsenicus G25-54, a strain with toxicity to nematodes and a potential arsenic-resistance activity.</title>
        <authorList>
            <person name="Zheng Z."/>
        </authorList>
    </citation>
    <scope>NUCLEOTIDE SEQUENCE [LARGE SCALE GENOMIC DNA]</scope>
    <source>
        <strain evidence="2 3">G25-54</strain>
    </source>
</reference>
<keyword evidence="3" id="KW-1185">Reference proteome</keyword>
<evidence type="ECO:0000313" key="2">
    <source>
        <dbReference type="EMBL" id="ANX10963.1"/>
    </source>
</evidence>
<dbReference type="AlphaFoldDB" id="A0A1B1Z0K3"/>
<dbReference type="KEGG" id="far:ABE41_002910"/>
<evidence type="ECO:0000313" key="3">
    <source>
        <dbReference type="Proteomes" id="UP000077412"/>
    </source>
</evidence>
<accession>A0A1B1Z0K3</accession>
<evidence type="ECO:0000256" key="1">
    <source>
        <dbReference type="SAM" id="Phobius"/>
    </source>
</evidence>
<dbReference type="STRING" id="255247.ABE41_002910"/>
<evidence type="ECO:0008006" key="4">
    <source>
        <dbReference type="Google" id="ProtNLM"/>
    </source>
</evidence>
<keyword evidence="1" id="KW-0472">Membrane</keyword>
<feature type="transmembrane region" description="Helical" evidence="1">
    <location>
        <begin position="60"/>
        <end position="81"/>
    </location>
</feature>
<protein>
    <recommendedName>
        <fullName evidence="4">DUF3953 domain-containing protein</fullName>
    </recommendedName>
</protein>
<dbReference type="RefSeq" id="WP_066286365.1">
    <property type="nucleotide sequence ID" value="NZ_CP016761.1"/>
</dbReference>
<sequence length="85" mass="9253">MSENKSLLLITVMAMVGIILVVLKLHNFFEGTQSLVFVIGIILSVILSITFVMGRTGKPFSIKLLIVAVFVSAVFLGFGILKKIL</sequence>
<dbReference type="Proteomes" id="UP000077412">
    <property type="component" value="Chromosome"/>
</dbReference>
<proteinExistence type="predicted"/>
<organism evidence="2 3">
    <name type="scientific">Fictibacillus arsenicus</name>
    <dbReference type="NCBI Taxonomy" id="255247"/>
    <lineage>
        <taxon>Bacteria</taxon>
        <taxon>Bacillati</taxon>
        <taxon>Bacillota</taxon>
        <taxon>Bacilli</taxon>
        <taxon>Bacillales</taxon>
        <taxon>Fictibacillaceae</taxon>
        <taxon>Fictibacillus</taxon>
    </lineage>
</organism>
<gene>
    <name evidence="2" type="ORF">ABE41_002910</name>
</gene>
<feature type="transmembrane region" description="Helical" evidence="1">
    <location>
        <begin position="35"/>
        <end position="54"/>
    </location>
</feature>
<dbReference type="EMBL" id="CP016761">
    <property type="protein sequence ID" value="ANX10963.1"/>
    <property type="molecule type" value="Genomic_DNA"/>
</dbReference>